<gene>
    <name evidence="1" type="ORF">CCUG60884_04355</name>
</gene>
<dbReference type="EMBL" id="PECL01000014">
    <property type="protein sequence ID" value="TEA00464.1"/>
    <property type="molecule type" value="Genomic_DNA"/>
</dbReference>
<sequence length="82" mass="8877">MDEWAYGGKTDMLALTFGCARHHELLGPSTITGGPYAALTATPEGVVRHRPRRVNPTGPMGPRGLHQAACLSRRDYSGMVRT</sequence>
<dbReference type="Proteomes" id="UP000294604">
    <property type="component" value="Unassembled WGS sequence"/>
</dbReference>
<name>A0A4R8SN59_9MYCO</name>
<evidence type="ECO:0000313" key="1">
    <source>
        <dbReference type="EMBL" id="TEA00464.1"/>
    </source>
</evidence>
<comment type="caution">
    <text evidence="1">The sequence shown here is derived from an EMBL/GenBank/DDBJ whole genome shotgun (WGS) entry which is preliminary data.</text>
</comment>
<reference evidence="1 2" key="1">
    <citation type="journal article" date="2019" name="Sci. Rep.">
        <title>Extended insight into the Mycobacterium chelonae-abscessus complex through whole genome sequencing of Mycobacterium salmoniphilum outbreak and Mycobacterium salmoniphilum-like strains.</title>
        <authorList>
            <person name="Behra P.R.K."/>
            <person name="Das S."/>
            <person name="Pettersson B.M.F."/>
            <person name="Shirreff L."/>
            <person name="DuCote T."/>
            <person name="Jacobsson K.G."/>
            <person name="Ennis D.G."/>
            <person name="Kirsebom L.A."/>
        </authorList>
    </citation>
    <scope>NUCLEOTIDE SEQUENCE [LARGE SCALE GENOMIC DNA]</scope>
    <source>
        <strain evidence="1 2">CCUG 60884</strain>
    </source>
</reference>
<evidence type="ECO:0000313" key="2">
    <source>
        <dbReference type="Proteomes" id="UP000294604"/>
    </source>
</evidence>
<accession>A0A4R8SN59</accession>
<dbReference type="STRING" id="404941.GCA_002013645_03356"/>
<proteinExistence type="predicted"/>
<protein>
    <submittedName>
        <fullName evidence="1">Uncharacterized protein</fullName>
    </submittedName>
</protein>
<organism evidence="1 2">
    <name type="scientific">Mycobacteroides salmoniphilum</name>
    <dbReference type="NCBI Taxonomy" id="404941"/>
    <lineage>
        <taxon>Bacteria</taxon>
        <taxon>Bacillati</taxon>
        <taxon>Actinomycetota</taxon>
        <taxon>Actinomycetes</taxon>
        <taxon>Mycobacteriales</taxon>
        <taxon>Mycobacteriaceae</taxon>
        <taxon>Mycobacteroides</taxon>
    </lineage>
</organism>
<dbReference type="AlphaFoldDB" id="A0A4R8SN59"/>